<sequence>MATKSIVQVTPSIIKAGMRSASAEVAQAFKDKPTLGEEAGMVIMKKALVEYYKLQKIQASALTLTLDMVKDKKGLTEYIPTGDQFTLFEVTKIAEGQNGTDHFWFTKGVDEKGNPTIWVQPNQGKVVDRKTVRVHHRGDADNGNGFPYSLIVTGKPDVVTLDQYNVFYK</sequence>
<dbReference type="HOGENOM" id="CLU_1578746_0_0_1"/>
<dbReference type="AlphaFoldDB" id="A0A067PXJ1"/>
<keyword evidence="2" id="KW-1185">Reference proteome</keyword>
<proteinExistence type="predicted"/>
<dbReference type="InParanoid" id="A0A067PXJ1"/>
<evidence type="ECO:0000313" key="2">
    <source>
        <dbReference type="Proteomes" id="UP000027265"/>
    </source>
</evidence>
<dbReference type="Proteomes" id="UP000027265">
    <property type="component" value="Unassembled WGS sequence"/>
</dbReference>
<protein>
    <submittedName>
        <fullName evidence="1">Uncharacterized protein</fullName>
    </submittedName>
</protein>
<evidence type="ECO:0000313" key="1">
    <source>
        <dbReference type="EMBL" id="KDQ55066.1"/>
    </source>
</evidence>
<gene>
    <name evidence="1" type="ORF">JAAARDRAFT_340500</name>
</gene>
<accession>A0A067PXJ1</accession>
<organism evidence="1 2">
    <name type="scientific">Jaapia argillacea MUCL 33604</name>
    <dbReference type="NCBI Taxonomy" id="933084"/>
    <lineage>
        <taxon>Eukaryota</taxon>
        <taxon>Fungi</taxon>
        <taxon>Dikarya</taxon>
        <taxon>Basidiomycota</taxon>
        <taxon>Agaricomycotina</taxon>
        <taxon>Agaricomycetes</taxon>
        <taxon>Agaricomycetidae</taxon>
        <taxon>Jaapiales</taxon>
        <taxon>Jaapiaceae</taxon>
        <taxon>Jaapia</taxon>
    </lineage>
</organism>
<dbReference type="EMBL" id="KL197726">
    <property type="protein sequence ID" value="KDQ55066.1"/>
    <property type="molecule type" value="Genomic_DNA"/>
</dbReference>
<reference evidence="2" key="1">
    <citation type="journal article" date="2014" name="Proc. Natl. Acad. Sci. U.S.A.">
        <title>Extensive sampling of basidiomycete genomes demonstrates inadequacy of the white-rot/brown-rot paradigm for wood decay fungi.</title>
        <authorList>
            <person name="Riley R."/>
            <person name="Salamov A.A."/>
            <person name="Brown D.W."/>
            <person name="Nagy L.G."/>
            <person name="Floudas D."/>
            <person name="Held B.W."/>
            <person name="Levasseur A."/>
            <person name="Lombard V."/>
            <person name="Morin E."/>
            <person name="Otillar R."/>
            <person name="Lindquist E.A."/>
            <person name="Sun H."/>
            <person name="LaButti K.M."/>
            <person name="Schmutz J."/>
            <person name="Jabbour D."/>
            <person name="Luo H."/>
            <person name="Baker S.E."/>
            <person name="Pisabarro A.G."/>
            <person name="Walton J.D."/>
            <person name="Blanchette R.A."/>
            <person name="Henrissat B."/>
            <person name="Martin F."/>
            <person name="Cullen D."/>
            <person name="Hibbett D.S."/>
            <person name="Grigoriev I.V."/>
        </authorList>
    </citation>
    <scope>NUCLEOTIDE SEQUENCE [LARGE SCALE GENOMIC DNA]</scope>
    <source>
        <strain evidence="2">MUCL 33604</strain>
    </source>
</reference>
<name>A0A067PXJ1_9AGAM</name>